<evidence type="ECO:0000313" key="2">
    <source>
        <dbReference type="Proteomes" id="UP000762676"/>
    </source>
</evidence>
<organism evidence="1 2">
    <name type="scientific">Elysia marginata</name>
    <dbReference type="NCBI Taxonomy" id="1093978"/>
    <lineage>
        <taxon>Eukaryota</taxon>
        <taxon>Metazoa</taxon>
        <taxon>Spiralia</taxon>
        <taxon>Lophotrochozoa</taxon>
        <taxon>Mollusca</taxon>
        <taxon>Gastropoda</taxon>
        <taxon>Heterobranchia</taxon>
        <taxon>Euthyneura</taxon>
        <taxon>Panpulmonata</taxon>
        <taxon>Sacoglossa</taxon>
        <taxon>Placobranchoidea</taxon>
        <taxon>Plakobranchidae</taxon>
        <taxon>Elysia</taxon>
    </lineage>
</organism>
<gene>
    <name evidence="1" type="ORF">ElyMa_002989200</name>
</gene>
<evidence type="ECO:0000313" key="1">
    <source>
        <dbReference type="EMBL" id="GFS07424.1"/>
    </source>
</evidence>
<name>A0AAV4IAG3_9GAST</name>
<dbReference type="EMBL" id="BMAT01006161">
    <property type="protein sequence ID" value="GFS07424.1"/>
    <property type="molecule type" value="Genomic_DNA"/>
</dbReference>
<reference evidence="1 2" key="1">
    <citation type="journal article" date="2021" name="Elife">
        <title>Chloroplast acquisition without the gene transfer in kleptoplastic sea slugs, Plakobranchus ocellatus.</title>
        <authorList>
            <person name="Maeda T."/>
            <person name="Takahashi S."/>
            <person name="Yoshida T."/>
            <person name="Shimamura S."/>
            <person name="Takaki Y."/>
            <person name="Nagai Y."/>
            <person name="Toyoda A."/>
            <person name="Suzuki Y."/>
            <person name="Arimoto A."/>
            <person name="Ishii H."/>
            <person name="Satoh N."/>
            <person name="Nishiyama T."/>
            <person name="Hasebe M."/>
            <person name="Maruyama T."/>
            <person name="Minagawa J."/>
            <person name="Obokata J."/>
            <person name="Shigenobu S."/>
        </authorList>
    </citation>
    <scope>NUCLEOTIDE SEQUENCE [LARGE SCALE GENOMIC DNA]</scope>
</reference>
<protein>
    <submittedName>
        <fullName evidence="1">Uncharacterized protein</fullName>
    </submittedName>
</protein>
<sequence>MMVETVITVDHAQVIGVSLHLAKSRLSQGHIRPCHQRAPFLYLIVEITTSKRSACRVCSGCQAAIFRSSHLTKWFRTRAPAASIVSIAGQDGTGGDCPDS</sequence>
<keyword evidence="2" id="KW-1185">Reference proteome</keyword>
<proteinExistence type="predicted"/>
<accession>A0AAV4IAG3</accession>
<dbReference type="AlphaFoldDB" id="A0AAV4IAG3"/>
<comment type="caution">
    <text evidence="1">The sequence shown here is derived from an EMBL/GenBank/DDBJ whole genome shotgun (WGS) entry which is preliminary data.</text>
</comment>
<dbReference type="Proteomes" id="UP000762676">
    <property type="component" value="Unassembled WGS sequence"/>
</dbReference>